<dbReference type="NCBIfam" id="NF003075">
    <property type="entry name" value="PRK03996.1"/>
    <property type="match status" value="1"/>
</dbReference>
<evidence type="ECO:0000313" key="4">
    <source>
        <dbReference type="Proteomes" id="UP000178991"/>
    </source>
</evidence>
<protein>
    <submittedName>
        <fullName evidence="3">Proteasome subunit alpha</fullName>
    </submittedName>
</protein>
<dbReference type="SUPFAM" id="SSF56235">
    <property type="entry name" value="N-terminal nucleophile aminohydrolases (Ntn hydrolases)"/>
    <property type="match status" value="1"/>
</dbReference>
<proteinExistence type="predicted"/>
<dbReference type="Pfam" id="PF10584">
    <property type="entry name" value="Proteasome_A_N"/>
    <property type="match status" value="1"/>
</dbReference>
<comment type="caution">
    <text evidence="3">The sequence shown here is derived from an EMBL/GenBank/DDBJ whole genome shotgun (WGS) entry which is preliminary data.</text>
</comment>
<organism evidence="3 4">
    <name type="scientific">Candidatus Staskawiczbacteria bacterium RIFCSPHIGHO2_01_FULL_34_27</name>
    <dbReference type="NCBI Taxonomy" id="1802199"/>
    <lineage>
        <taxon>Bacteria</taxon>
        <taxon>Candidatus Staskawicziibacteriota</taxon>
    </lineage>
</organism>
<dbReference type="GO" id="GO:0019773">
    <property type="term" value="C:proteasome core complex, alpha-subunit complex"/>
    <property type="evidence" value="ECO:0007669"/>
    <property type="project" value="InterPro"/>
</dbReference>
<evidence type="ECO:0000259" key="2">
    <source>
        <dbReference type="PROSITE" id="PS00388"/>
    </source>
</evidence>
<dbReference type="Pfam" id="PF00227">
    <property type="entry name" value="Proteasome"/>
    <property type="match status" value="1"/>
</dbReference>
<dbReference type="InterPro" id="IPR000426">
    <property type="entry name" value="Proteasome_asu_N"/>
</dbReference>
<keyword evidence="1 3" id="KW-0647">Proteasome</keyword>
<name>A0A1G2HK19_9BACT</name>
<sequence length="239" mass="26920">MPMDFQHQAMGYDRTATMFSPEGKLLQVEYAEKAIKWGSASIGMVCNDGVMILADKRIDEKLITPTSSSKISEIDSHIIASSAGIVADARVLIERSQVLAQQHRVTYDSPIEPETIIKEISNIKQQFTQYGGARPFGVAIMVAGINNGKTELYASDVTGNYFSYHANAIGENDEKIREKLREEYRKDLTIKKGAKIALNIFKEIRGDKFDFDKFELAFIKKDNIKIEKIEGEELKNFVK</sequence>
<dbReference type="PROSITE" id="PS51475">
    <property type="entry name" value="PROTEASOME_ALPHA_2"/>
    <property type="match status" value="1"/>
</dbReference>
<dbReference type="Gene3D" id="3.60.20.10">
    <property type="entry name" value="Glutamine Phosphoribosylpyrophosphate, subunit 1, domain 1"/>
    <property type="match status" value="1"/>
</dbReference>
<dbReference type="InterPro" id="IPR001353">
    <property type="entry name" value="Proteasome_sua/b"/>
</dbReference>
<dbReference type="Proteomes" id="UP000178991">
    <property type="component" value="Unassembled WGS sequence"/>
</dbReference>
<feature type="domain" description="Proteasome alpha-type subunits" evidence="2">
    <location>
        <begin position="12"/>
        <end position="34"/>
    </location>
</feature>
<gene>
    <name evidence="3" type="ORF">A2639_00485</name>
</gene>
<reference evidence="3 4" key="1">
    <citation type="journal article" date="2016" name="Nat. Commun.">
        <title>Thousands of microbial genomes shed light on interconnected biogeochemical processes in an aquifer system.</title>
        <authorList>
            <person name="Anantharaman K."/>
            <person name="Brown C.T."/>
            <person name="Hug L.A."/>
            <person name="Sharon I."/>
            <person name="Castelle C.J."/>
            <person name="Probst A.J."/>
            <person name="Thomas B.C."/>
            <person name="Singh A."/>
            <person name="Wilkins M.J."/>
            <person name="Karaoz U."/>
            <person name="Brodie E.L."/>
            <person name="Williams K.H."/>
            <person name="Hubbard S.S."/>
            <person name="Banfield J.F."/>
        </authorList>
    </citation>
    <scope>NUCLEOTIDE SEQUENCE [LARGE SCALE GENOMIC DNA]</scope>
</reference>
<evidence type="ECO:0000313" key="3">
    <source>
        <dbReference type="EMBL" id="OGZ62561.1"/>
    </source>
</evidence>
<dbReference type="InterPro" id="IPR023332">
    <property type="entry name" value="Proteasome_alpha-type"/>
</dbReference>
<dbReference type="AlphaFoldDB" id="A0A1G2HK19"/>
<dbReference type="InterPro" id="IPR050115">
    <property type="entry name" value="Proteasome_alpha"/>
</dbReference>
<dbReference type="EMBL" id="MHOL01000019">
    <property type="protein sequence ID" value="OGZ62561.1"/>
    <property type="molecule type" value="Genomic_DNA"/>
</dbReference>
<dbReference type="InterPro" id="IPR029055">
    <property type="entry name" value="Ntn_hydrolases_N"/>
</dbReference>
<dbReference type="PROSITE" id="PS00388">
    <property type="entry name" value="PROTEASOME_ALPHA_1"/>
    <property type="match status" value="1"/>
</dbReference>
<evidence type="ECO:0000256" key="1">
    <source>
        <dbReference type="ARBA" id="ARBA00022942"/>
    </source>
</evidence>
<dbReference type="GO" id="GO:0006511">
    <property type="term" value="P:ubiquitin-dependent protein catabolic process"/>
    <property type="evidence" value="ECO:0007669"/>
    <property type="project" value="InterPro"/>
</dbReference>
<dbReference type="PANTHER" id="PTHR11599">
    <property type="entry name" value="PROTEASOME SUBUNIT ALPHA/BETA"/>
    <property type="match status" value="1"/>
</dbReference>
<accession>A0A1G2HK19</accession>
<dbReference type="SMART" id="SM00948">
    <property type="entry name" value="Proteasome_A_N"/>
    <property type="match status" value="1"/>
</dbReference>